<dbReference type="RefSeq" id="WP_308216728.1">
    <property type="nucleotide sequence ID" value="NZ_BEVZ01000008.1"/>
</dbReference>
<proteinExistence type="predicted"/>
<dbReference type="EMBL" id="JBEZUR010000005">
    <property type="protein sequence ID" value="MEU3553629.1"/>
    <property type="molecule type" value="Genomic_DNA"/>
</dbReference>
<protein>
    <submittedName>
        <fullName evidence="1">Uncharacterized protein</fullName>
    </submittedName>
</protein>
<evidence type="ECO:0000313" key="1">
    <source>
        <dbReference type="EMBL" id="MEU3553629.1"/>
    </source>
</evidence>
<gene>
    <name evidence="1" type="ORF">AB0E65_05230</name>
</gene>
<accession>A0ABV2YDI8</accession>
<reference evidence="1 2" key="1">
    <citation type="submission" date="2024-06" db="EMBL/GenBank/DDBJ databases">
        <title>The Natural Products Discovery Center: Release of the First 8490 Sequenced Strains for Exploring Actinobacteria Biosynthetic Diversity.</title>
        <authorList>
            <person name="Kalkreuter E."/>
            <person name="Kautsar S.A."/>
            <person name="Yang D."/>
            <person name="Bader C.D."/>
            <person name="Teijaro C.N."/>
            <person name="Fluegel L."/>
            <person name="Davis C.M."/>
            <person name="Simpson J.R."/>
            <person name="Lauterbach L."/>
            <person name="Steele A.D."/>
            <person name="Gui C."/>
            <person name="Meng S."/>
            <person name="Li G."/>
            <person name="Viehrig K."/>
            <person name="Ye F."/>
            <person name="Su P."/>
            <person name="Kiefer A.F."/>
            <person name="Nichols A."/>
            <person name="Cepeda A.J."/>
            <person name="Yan W."/>
            <person name="Fan B."/>
            <person name="Jiang Y."/>
            <person name="Adhikari A."/>
            <person name="Zheng C.-J."/>
            <person name="Schuster L."/>
            <person name="Cowan T.M."/>
            <person name="Smanski M.J."/>
            <person name="Chevrette M.G."/>
            <person name="De Carvalho L.P.S."/>
            <person name="Shen B."/>
        </authorList>
    </citation>
    <scope>NUCLEOTIDE SEQUENCE [LARGE SCALE GENOMIC DNA]</scope>
    <source>
        <strain evidence="1 2">NPDC038104</strain>
    </source>
</reference>
<keyword evidence="2" id="KW-1185">Reference proteome</keyword>
<organism evidence="1 2">
    <name type="scientific">Streptomyces fragilis</name>
    <dbReference type="NCBI Taxonomy" id="67301"/>
    <lineage>
        <taxon>Bacteria</taxon>
        <taxon>Bacillati</taxon>
        <taxon>Actinomycetota</taxon>
        <taxon>Actinomycetes</taxon>
        <taxon>Kitasatosporales</taxon>
        <taxon>Streptomycetaceae</taxon>
        <taxon>Streptomyces</taxon>
    </lineage>
</organism>
<name>A0ABV2YDI8_9ACTN</name>
<evidence type="ECO:0000313" key="2">
    <source>
        <dbReference type="Proteomes" id="UP001550850"/>
    </source>
</evidence>
<sequence>MVLAVAALGIGVWVTQPFQTDTPSPAAATFSGQPLQQRVAGLLDETDMSTQSSSPQPRTLVRPAVEVPACIRAGIAGDAEALAAQRGRFQDKDAYLVVLPHATKDARVTAYVVDASCITQASSGKETKGDVLLQRSYARTSN</sequence>
<comment type="caution">
    <text evidence="1">The sequence shown here is derived from an EMBL/GenBank/DDBJ whole genome shotgun (WGS) entry which is preliminary data.</text>
</comment>
<dbReference type="Proteomes" id="UP001550850">
    <property type="component" value="Unassembled WGS sequence"/>
</dbReference>